<dbReference type="SUPFAM" id="SSF50405">
    <property type="entry name" value="Actin-crosslinking proteins"/>
    <property type="match status" value="2"/>
</dbReference>
<evidence type="ECO:0000256" key="2">
    <source>
        <dbReference type="SAM" id="Phobius"/>
    </source>
</evidence>
<reference evidence="5" key="1">
    <citation type="submission" date="2015-04" db="UniProtKB">
        <authorList>
            <consortium name="EnsemblPlants"/>
        </authorList>
    </citation>
    <scope>IDENTIFICATION</scope>
    <source>
        <strain evidence="5">SL10</strain>
    </source>
</reference>
<sequence length="915" mass="101299">MHHRLASLAVSPSSPRHATPRRATPRHAEKPRSSKPLAAARASPAHHPRRAAMQVFHGAQFVRLRNLWEETYITADEDGRSVYHYDPGRRPSHEAIWAVQLAVAGEPPTQYVLLRGAYGRYLGAPDAVERRWPLSCCCPAPVVGQRDFDQPVVDAIMWRAVRRTGHVVCLHDKSGRYLRGKLMSTLVCGGRPSLTVGDGRLSDDEKELRWEVRPVLPSPGRPELPIATQADLAELFVKICFPPRRREIQFVAPDGDGNIVWDSFQYQGRSVQLLRNELENRVGYAITMCVRAGRHGRLTPLLINLPHSRETLHIVALRRNSEADHRLTFPDPDASSPPSFTWPRCPRAHPSLTRLTIDQRAHLSDRDVRLRPPPRDRSILFLPARPRDATRRTVSPPRVRLSDQIMESSYHSIHARRPSMEVFQGVEFVALRVWCCNSYLHADENGRSVYHGNLRGGSGGGSLHNAVWAVEEVVAGVPPTRYVLLRGAYGRYLGSPDAPDREREGCCSLEAAQRDRDVLDVGAIMWRAVGCSGPDLARGCVVLLHDKSGRYLRGNQTFLARRPGVSVHSDVDNETSLRWEVVRVTPSQVRPELPIATECNLTKNLVAACFPPLRRQIQFVTAGAGAAGNIDVFTGKSVQLLREKLAGILGYDEFTLCVRAGIHGRLTPLLIDLPRSRETLHIVLVRPNSEADDQLLFPNLNALLLLASVTSHISGSSSSDRGYAVSGSNGLRLPLITLRPNETAPQSSTPHNAYTLPLTDNGTAATAKADDEIWNKRQIGYVYILSTSLAVLFLARPFLPAGYDGWMLAAFASVWGLGNVCLPCGMFGERICKSLSRHVGHILYMTFSALVIYGIYLLAVHADPTHPASVPALALPSLGLTWEGVFGFIGVLVSFGHLLFWIKCCYTGVDRDREA</sequence>
<keyword evidence="2" id="KW-0472">Membrane</keyword>
<dbReference type="InterPro" id="IPR008999">
    <property type="entry name" value="Actin-crosslinking"/>
</dbReference>
<keyword evidence="6" id="KW-1185">Reference proteome</keyword>
<evidence type="ECO:0000259" key="4">
    <source>
        <dbReference type="Pfam" id="PF22932"/>
    </source>
</evidence>
<feature type="transmembrane region" description="Helical" evidence="2">
    <location>
        <begin position="879"/>
        <end position="902"/>
    </location>
</feature>
<dbReference type="Pfam" id="PF22932">
    <property type="entry name" value="Ubiq_DUF_assoc"/>
    <property type="match status" value="2"/>
</dbReference>
<feature type="transmembrane region" description="Helical" evidence="2">
    <location>
        <begin position="805"/>
        <end position="827"/>
    </location>
</feature>
<dbReference type="InterPro" id="IPR007679">
    <property type="entry name" value="DUF569"/>
</dbReference>
<feature type="domain" description="DUF569" evidence="3">
    <location>
        <begin position="53"/>
        <end position="180"/>
    </location>
</feature>
<feature type="compositionally biased region" description="Low complexity" evidence="1">
    <location>
        <begin position="34"/>
        <end position="43"/>
    </location>
</feature>
<dbReference type="PANTHER" id="PTHR31205:SF39">
    <property type="entry name" value="OS08G0164400 PROTEIN"/>
    <property type="match status" value="1"/>
</dbReference>
<dbReference type="OMA" id="MFGERIC"/>
<reference evidence="5" key="2">
    <citation type="submission" date="2018-04" db="EMBL/GenBank/DDBJ databases">
        <title>OnivRS2 (Oryza nivara Reference Sequence Version 2).</title>
        <authorList>
            <person name="Zhang J."/>
            <person name="Kudrna D."/>
            <person name="Lee S."/>
            <person name="Talag J."/>
            <person name="Rajasekar S."/>
            <person name="Welchert J."/>
            <person name="Hsing Y.-I."/>
            <person name="Wing R.A."/>
        </authorList>
    </citation>
    <scope>NUCLEOTIDE SEQUENCE [LARGE SCALE GENOMIC DNA]</scope>
    <source>
        <strain evidence="5">SL10</strain>
    </source>
</reference>
<evidence type="ECO:0000313" key="5">
    <source>
        <dbReference type="EnsemblPlants" id="ONIVA08G03970.1"/>
    </source>
</evidence>
<dbReference type="Gramene" id="ONIVA08G03970.1">
    <property type="protein sequence ID" value="ONIVA08G03970.1"/>
    <property type="gene ID" value="ONIVA08G03970"/>
</dbReference>
<dbReference type="Pfam" id="PF04601">
    <property type="entry name" value="DUF569"/>
    <property type="match status" value="1"/>
</dbReference>
<accession>A0A0E0I7L3</accession>
<evidence type="ECO:0000256" key="1">
    <source>
        <dbReference type="SAM" id="MobiDB-lite"/>
    </source>
</evidence>
<dbReference type="Proteomes" id="UP000006591">
    <property type="component" value="Chromosome 8"/>
</dbReference>
<evidence type="ECO:0000313" key="6">
    <source>
        <dbReference type="Proteomes" id="UP000006591"/>
    </source>
</evidence>
<dbReference type="HOGENOM" id="CLU_318173_0_0_1"/>
<dbReference type="PANTHER" id="PTHR31205">
    <property type="entry name" value="ACTIN CROSS-LINKING PROTEIN (DUF569)"/>
    <property type="match status" value="1"/>
</dbReference>
<dbReference type="InterPro" id="IPR054726">
    <property type="entry name" value="Ubiq_DUF569-assoc"/>
</dbReference>
<proteinExistence type="predicted"/>
<keyword evidence="2" id="KW-0812">Transmembrane</keyword>
<keyword evidence="2" id="KW-1133">Transmembrane helix</keyword>
<feature type="domain" description="DUF569" evidence="4">
    <location>
        <begin position="245"/>
        <end position="317"/>
    </location>
</feature>
<feature type="domain" description="DUF569" evidence="4">
    <location>
        <begin position="614"/>
        <end position="684"/>
    </location>
</feature>
<dbReference type="EnsemblPlants" id="ONIVA08G03970.1">
    <property type="protein sequence ID" value="ONIVA08G03970.1"/>
    <property type="gene ID" value="ONIVA08G03970"/>
</dbReference>
<dbReference type="AlphaFoldDB" id="A0A0E0I7L3"/>
<dbReference type="STRING" id="4536.A0A0E0I7L3"/>
<evidence type="ECO:0000259" key="3">
    <source>
        <dbReference type="Pfam" id="PF04601"/>
    </source>
</evidence>
<feature type="region of interest" description="Disordered" evidence="1">
    <location>
        <begin position="1"/>
        <end position="48"/>
    </location>
</feature>
<feature type="transmembrane region" description="Helical" evidence="2">
    <location>
        <begin position="839"/>
        <end position="859"/>
    </location>
</feature>
<organism evidence="5">
    <name type="scientific">Oryza nivara</name>
    <name type="common">Indian wild rice</name>
    <name type="synonym">Oryza sativa f. spontanea</name>
    <dbReference type="NCBI Taxonomy" id="4536"/>
    <lineage>
        <taxon>Eukaryota</taxon>
        <taxon>Viridiplantae</taxon>
        <taxon>Streptophyta</taxon>
        <taxon>Embryophyta</taxon>
        <taxon>Tracheophyta</taxon>
        <taxon>Spermatophyta</taxon>
        <taxon>Magnoliopsida</taxon>
        <taxon>Liliopsida</taxon>
        <taxon>Poales</taxon>
        <taxon>Poaceae</taxon>
        <taxon>BOP clade</taxon>
        <taxon>Oryzoideae</taxon>
        <taxon>Oryzeae</taxon>
        <taxon>Oryzinae</taxon>
        <taxon>Oryza</taxon>
    </lineage>
</organism>
<name>A0A0E0I7L3_ORYNI</name>
<protein>
    <submittedName>
        <fullName evidence="5">Uncharacterized protein</fullName>
    </submittedName>
</protein>